<keyword evidence="3" id="KW-0812">Transmembrane</keyword>
<feature type="non-terminal residue" evidence="4">
    <location>
        <position position="1"/>
    </location>
</feature>
<gene>
    <name evidence="4" type="ORF">chiPu_0022625</name>
</gene>
<accession>A0A401RHA7</accession>
<dbReference type="AlphaFoldDB" id="A0A401RHA7"/>
<dbReference type="GO" id="GO:0009134">
    <property type="term" value="P:nucleoside diphosphate catabolic process"/>
    <property type="evidence" value="ECO:0007669"/>
    <property type="project" value="TreeGrafter"/>
</dbReference>
<evidence type="ECO:0000256" key="1">
    <source>
        <dbReference type="ARBA" id="ARBA00009283"/>
    </source>
</evidence>
<keyword evidence="3" id="KW-0472">Membrane</keyword>
<dbReference type="GO" id="GO:0005886">
    <property type="term" value="C:plasma membrane"/>
    <property type="evidence" value="ECO:0007669"/>
    <property type="project" value="TreeGrafter"/>
</dbReference>
<comment type="caution">
    <text evidence="4">The sequence shown here is derived from an EMBL/GenBank/DDBJ whole genome shotgun (WGS) entry which is preliminary data.</text>
</comment>
<organism evidence="4 5">
    <name type="scientific">Chiloscyllium punctatum</name>
    <name type="common">Brownbanded bambooshark</name>
    <name type="synonym">Hemiscyllium punctatum</name>
    <dbReference type="NCBI Taxonomy" id="137246"/>
    <lineage>
        <taxon>Eukaryota</taxon>
        <taxon>Metazoa</taxon>
        <taxon>Chordata</taxon>
        <taxon>Craniata</taxon>
        <taxon>Vertebrata</taxon>
        <taxon>Chondrichthyes</taxon>
        <taxon>Elasmobranchii</taxon>
        <taxon>Galeomorphii</taxon>
        <taxon>Galeoidea</taxon>
        <taxon>Orectolobiformes</taxon>
        <taxon>Hemiscylliidae</taxon>
        <taxon>Chiloscyllium</taxon>
    </lineage>
</organism>
<dbReference type="OrthoDB" id="8957230at2759"/>
<proteinExistence type="inferred from homology"/>
<evidence type="ECO:0000313" key="5">
    <source>
        <dbReference type="Proteomes" id="UP000287033"/>
    </source>
</evidence>
<protein>
    <recommendedName>
        <fullName evidence="6">Ectonucleoside triphosphate diphosphohydrolase 2</fullName>
    </recommendedName>
</protein>
<dbReference type="PANTHER" id="PTHR11782">
    <property type="entry name" value="ADENOSINE/GUANOSINE DIPHOSPHATASE"/>
    <property type="match status" value="1"/>
</dbReference>
<dbReference type="STRING" id="137246.A0A401RHA7"/>
<dbReference type="Pfam" id="PF01150">
    <property type="entry name" value="GDA1_CD39"/>
    <property type="match status" value="1"/>
</dbReference>
<keyword evidence="2" id="KW-0378">Hydrolase</keyword>
<evidence type="ECO:0000256" key="2">
    <source>
        <dbReference type="ARBA" id="ARBA00022801"/>
    </source>
</evidence>
<dbReference type="EMBL" id="BEZZ01009518">
    <property type="protein sequence ID" value="GCC17533.1"/>
    <property type="molecule type" value="Genomic_DNA"/>
</dbReference>
<evidence type="ECO:0000313" key="4">
    <source>
        <dbReference type="EMBL" id="GCC17533.1"/>
    </source>
</evidence>
<keyword evidence="3" id="KW-1133">Transmembrane helix</keyword>
<feature type="transmembrane region" description="Helical" evidence="3">
    <location>
        <begin position="119"/>
        <end position="143"/>
    </location>
</feature>
<sequence length="153" mass="16880">AFAAFYYTMNFLKVILDRTITSPQELKEAADTICKMDFKQLKTKALNISSSRLVDYCTTSCYIHILTTKGYGFNNITFKNIAFQKKAGDTTIGWALGYMLNLTNMIPPEAAGAWKAQVLGAWAVLIVICILVIVAGVLVFILSSHSVKNDSVL</sequence>
<dbReference type="Gene3D" id="3.30.420.40">
    <property type="match status" value="1"/>
</dbReference>
<dbReference type="Proteomes" id="UP000287033">
    <property type="component" value="Unassembled WGS sequence"/>
</dbReference>
<dbReference type="Gene3D" id="3.30.420.150">
    <property type="entry name" value="Exopolyphosphatase. Domain 2"/>
    <property type="match status" value="1"/>
</dbReference>
<dbReference type="PANTHER" id="PTHR11782:SF33">
    <property type="entry name" value="ECTONUCLEOSIDE TRIPHOSPHATE DIPHOSPHOHYDROLASE 2"/>
    <property type="match status" value="1"/>
</dbReference>
<dbReference type="GO" id="GO:0004382">
    <property type="term" value="F:GDP phosphatase activity"/>
    <property type="evidence" value="ECO:0007669"/>
    <property type="project" value="TreeGrafter"/>
</dbReference>
<evidence type="ECO:0000256" key="3">
    <source>
        <dbReference type="SAM" id="Phobius"/>
    </source>
</evidence>
<name>A0A401RHA7_CHIPU</name>
<dbReference type="InterPro" id="IPR000407">
    <property type="entry name" value="GDA1_CD39_NTPase"/>
</dbReference>
<comment type="similarity">
    <text evidence="1">Belongs to the GDA1/CD39 NTPase family.</text>
</comment>
<reference evidence="4 5" key="1">
    <citation type="journal article" date="2018" name="Nat. Ecol. Evol.">
        <title>Shark genomes provide insights into elasmobranch evolution and the origin of vertebrates.</title>
        <authorList>
            <person name="Hara Y"/>
            <person name="Yamaguchi K"/>
            <person name="Onimaru K"/>
            <person name="Kadota M"/>
            <person name="Koyanagi M"/>
            <person name="Keeley SD"/>
            <person name="Tatsumi K"/>
            <person name="Tanaka K"/>
            <person name="Motone F"/>
            <person name="Kageyama Y"/>
            <person name="Nozu R"/>
            <person name="Adachi N"/>
            <person name="Nishimura O"/>
            <person name="Nakagawa R"/>
            <person name="Tanegashima C"/>
            <person name="Kiyatake I"/>
            <person name="Matsumoto R"/>
            <person name="Murakumo K"/>
            <person name="Nishida K"/>
            <person name="Terakita A"/>
            <person name="Kuratani S"/>
            <person name="Sato K"/>
            <person name="Hyodo S Kuraku.S."/>
        </authorList>
    </citation>
    <scope>NUCLEOTIDE SEQUENCE [LARGE SCALE GENOMIC DNA]</scope>
</reference>
<keyword evidence="5" id="KW-1185">Reference proteome</keyword>
<dbReference type="GO" id="GO:0045134">
    <property type="term" value="F:UDP phosphatase activity"/>
    <property type="evidence" value="ECO:0007669"/>
    <property type="project" value="TreeGrafter"/>
</dbReference>
<dbReference type="GO" id="GO:0017111">
    <property type="term" value="F:ribonucleoside triphosphate phosphatase activity"/>
    <property type="evidence" value="ECO:0007669"/>
    <property type="project" value="TreeGrafter"/>
</dbReference>
<evidence type="ECO:0008006" key="6">
    <source>
        <dbReference type="Google" id="ProtNLM"/>
    </source>
</evidence>